<comment type="similarity">
    <text evidence="4">Belongs to the glutamate--cysteine ligase type 2 family. YbdK subfamily.</text>
</comment>
<evidence type="ECO:0000256" key="2">
    <source>
        <dbReference type="ARBA" id="ARBA00022741"/>
    </source>
</evidence>
<dbReference type="InterPro" id="IPR050141">
    <property type="entry name" value="GCL_type2/YbdK_subfam"/>
</dbReference>
<dbReference type="PANTHER" id="PTHR36510">
    <property type="entry name" value="GLUTAMATE--CYSTEINE LIGASE 2-RELATED"/>
    <property type="match status" value="1"/>
</dbReference>
<dbReference type="HAMAP" id="MF_01609">
    <property type="entry name" value="Glu_cys_ligase_2"/>
    <property type="match status" value="1"/>
</dbReference>
<keyword evidence="3 4" id="KW-0067">ATP-binding</keyword>
<keyword evidence="6" id="KW-1185">Reference proteome</keyword>
<evidence type="ECO:0000313" key="6">
    <source>
        <dbReference type="Proteomes" id="UP000198598"/>
    </source>
</evidence>
<dbReference type="PANTHER" id="PTHR36510:SF1">
    <property type="entry name" value="GLUTAMATE--CYSTEINE LIGASE 2-RELATED"/>
    <property type="match status" value="1"/>
</dbReference>
<dbReference type="RefSeq" id="WP_093824021.1">
    <property type="nucleotide sequence ID" value="NZ_FOLQ01000002.1"/>
</dbReference>
<dbReference type="InterPro" id="IPR006336">
    <property type="entry name" value="GCS2"/>
</dbReference>
<keyword evidence="1 4" id="KW-0436">Ligase</keyword>
<evidence type="ECO:0000256" key="4">
    <source>
        <dbReference type="HAMAP-Rule" id="MF_01609"/>
    </source>
</evidence>
<evidence type="ECO:0000256" key="3">
    <source>
        <dbReference type="ARBA" id="ARBA00022840"/>
    </source>
</evidence>
<dbReference type="AlphaFoldDB" id="A0A1I1LCF6"/>
<dbReference type="EMBL" id="FOLQ01000002">
    <property type="protein sequence ID" value="SFC70764.1"/>
    <property type="molecule type" value="Genomic_DNA"/>
</dbReference>
<dbReference type="GO" id="GO:0042398">
    <property type="term" value="P:modified amino acid biosynthetic process"/>
    <property type="evidence" value="ECO:0007669"/>
    <property type="project" value="InterPro"/>
</dbReference>
<dbReference type="Proteomes" id="UP000198598">
    <property type="component" value="Unassembled WGS sequence"/>
</dbReference>
<dbReference type="GO" id="GO:0004357">
    <property type="term" value="F:glutamate-cysteine ligase activity"/>
    <property type="evidence" value="ECO:0007669"/>
    <property type="project" value="UniProtKB-EC"/>
</dbReference>
<dbReference type="SUPFAM" id="SSF55931">
    <property type="entry name" value="Glutamine synthetase/guanido kinase"/>
    <property type="match status" value="1"/>
</dbReference>
<name>A0A1I1LCF6_9BACT</name>
<organism evidence="5 6">
    <name type="scientific">Spirosoma endophyticum</name>
    <dbReference type="NCBI Taxonomy" id="662367"/>
    <lineage>
        <taxon>Bacteria</taxon>
        <taxon>Pseudomonadati</taxon>
        <taxon>Bacteroidota</taxon>
        <taxon>Cytophagia</taxon>
        <taxon>Cytophagales</taxon>
        <taxon>Cytophagaceae</taxon>
        <taxon>Spirosoma</taxon>
    </lineage>
</organism>
<dbReference type="NCBIfam" id="TIGR02050">
    <property type="entry name" value="gshA_cyan_rel"/>
    <property type="match status" value="1"/>
</dbReference>
<dbReference type="Pfam" id="PF04107">
    <property type="entry name" value="GCS2"/>
    <property type="match status" value="1"/>
</dbReference>
<dbReference type="InterPro" id="IPR014746">
    <property type="entry name" value="Gln_synth/guanido_kin_cat_dom"/>
</dbReference>
<dbReference type="NCBIfam" id="NF010039">
    <property type="entry name" value="PRK13515.1"/>
    <property type="match status" value="1"/>
</dbReference>
<evidence type="ECO:0000256" key="1">
    <source>
        <dbReference type="ARBA" id="ARBA00022598"/>
    </source>
</evidence>
<dbReference type="STRING" id="662367.SAMN05216167_102199"/>
<evidence type="ECO:0000313" key="5">
    <source>
        <dbReference type="EMBL" id="SFC70764.1"/>
    </source>
</evidence>
<dbReference type="OrthoDB" id="9803842at2"/>
<proteinExistence type="inferred from homology"/>
<keyword evidence="2 4" id="KW-0547">Nucleotide-binding</keyword>
<comment type="catalytic activity">
    <reaction evidence="4">
        <text>L-cysteine + L-glutamate + ATP = gamma-L-glutamyl-L-cysteine + ADP + phosphate + H(+)</text>
        <dbReference type="Rhea" id="RHEA:13285"/>
        <dbReference type="ChEBI" id="CHEBI:15378"/>
        <dbReference type="ChEBI" id="CHEBI:29985"/>
        <dbReference type="ChEBI" id="CHEBI:30616"/>
        <dbReference type="ChEBI" id="CHEBI:35235"/>
        <dbReference type="ChEBI" id="CHEBI:43474"/>
        <dbReference type="ChEBI" id="CHEBI:58173"/>
        <dbReference type="ChEBI" id="CHEBI:456216"/>
        <dbReference type="EC" id="6.3.2.2"/>
    </reaction>
</comment>
<comment type="function">
    <text evidence="4">ATP-dependent carboxylate-amine ligase which exhibits weak glutamate--cysteine ligase activity.</text>
</comment>
<accession>A0A1I1LCF6</accession>
<dbReference type="Gene3D" id="3.30.590.20">
    <property type="match status" value="1"/>
</dbReference>
<gene>
    <name evidence="5" type="ORF">SAMN05216167_102199</name>
</gene>
<sequence>MALSLEAFTLGVEEEYQIIHPQTRQLRSRAKSVLANAQQTLGDQVTQELYLSQIEIGTSICQTLQQVRLELQVLRGQVIAAAQKSESRLVAAGTHPFSHWQDQQLTPTERYLGLESDFQQLTREQLIFGCHIHVGIPDRELAIQVMNRVRPWLGALLALASNSPYWLGDDTGYASFRTEIWGRWPTAGIPQFFDSRADYDRLIEDLTAMGSIADASKIYWDVRPSSHFDTLEFRVTDVCLTIDEAVLVAGLVRALVLTCALEAEANVALPTIRPEILQAVKWQAARYGLAQTLIDPLAGRAVAASSVIYQFLSYVRSALEAYNDWDEVSSLVDQVIQGGTGSARQRAAYERGGKLEDVVDLLVRETAIGAVLK</sequence>
<dbReference type="GO" id="GO:0005524">
    <property type="term" value="F:ATP binding"/>
    <property type="evidence" value="ECO:0007669"/>
    <property type="project" value="UniProtKB-KW"/>
</dbReference>
<protein>
    <recommendedName>
        <fullName evidence="4">Putative glutamate--cysteine ligase 2</fullName>
        <ecNumber evidence="4">6.3.2.2</ecNumber>
    </recommendedName>
    <alternativeName>
        <fullName evidence="4">Gamma-glutamylcysteine synthetase 2</fullName>
        <shortName evidence="4">GCS 2</shortName>
        <shortName evidence="4">Gamma-GCS 2</shortName>
    </alternativeName>
</protein>
<reference evidence="5 6" key="1">
    <citation type="submission" date="2016-10" db="EMBL/GenBank/DDBJ databases">
        <authorList>
            <person name="de Groot N.N."/>
        </authorList>
    </citation>
    <scope>NUCLEOTIDE SEQUENCE [LARGE SCALE GENOMIC DNA]</scope>
    <source>
        <strain evidence="5 6">DSM 26130</strain>
    </source>
</reference>
<dbReference type="InterPro" id="IPR011793">
    <property type="entry name" value="YbdK"/>
</dbReference>
<dbReference type="NCBIfam" id="NF010041">
    <property type="entry name" value="PRK13517.1-1"/>
    <property type="match status" value="1"/>
</dbReference>
<dbReference type="EC" id="6.3.2.2" evidence="4"/>